<evidence type="ECO:0000256" key="5">
    <source>
        <dbReference type="ARBA" id="ARBA00022759"/>
    </source>
</evidence>
<dbReference type="InterPro" id="IPR002036">
    <property type="entry name" value="YbeY"/>
</dbReference>
<evidence type="ECO:0000256" key="4">
    <source>
        <dbReference type="ARBA" id="ARBA00022723"/>
    </source>
</evidence>
<protein>
    <submittedName>
        <fullName evidence="8">rRNA maturation RNase YbeY</fullName>
    </submittedName>
</protein>
<dbReference type="GO" id="GO:0004519">
    <property type="term" value="F:endonuclease activity"/>
    <property type="evidence" value="ECO:0007669"/>
    <property type="project" value="UniProtKB-KW"/>
</dbReference>
<keyword evidence="4" id="KW-0479">Metal-binding</keyword>
<dbReference type="STRING" id="1802557.A3A20_00890"/>
<evidence type="ECO:0000256" key="3">
    <source>
        <dbReference type="ARBA" id="ARBA00022722"/>
    </source>
</evidence>
<dbReference type="Pfam" id="PF02130">
    <property type="entry name" value="YbeY"/>
    <property type="match status" value="1"/>
</dbReference>
<evidence type="ECO:0000313" key="8">
    <source>
        <dbReference type="EMBL" id="OGM90648.1"/>
    </source>
</evidence>
<evidence type="ECO:0000256" key="7">
    <source>
        <dbReference type="ARBA" id="ARBA00022833"/>
    </source>
</evidence>
<gene>
    <name evidence="8" type="ORF">A3A20_00890</name>
</gene>
<comment type="cofactor">
    <cofactor evidence="1">
        <name>Zn(2+)</name>
        <dbReference type="ChEBI" id="CHEBI:29105"/>
    </cofactor>
</comment>
<dbReference type="GO" id="GO:0006364">
    <property type="term" value="P:rRNA processing"/>
    <property type="evidence" value="ECO:0007669"/>
    <property type="project" value="InterPro"/>
</dbReference>
<comment type="similarity">
    <text evidence="2">Belongs to the endoribonuclease YbeY family.</text>
</comment>
<dbReference type="Gene3D" id="3.40.390.30">
    <property type="entry name" value="Metalloproteases ('zincins'), catalytic domain"/>
    <property type="match status" value="1"/>
</dbReference>
<evidence type="ECO:0000256" key="2">
    <source>
        <dbReference type="ARBA" id="ARBA00010875"/>
    </source>
</evidence>
<sequence length="124" mass="14777">MTEAKKLKETKKFVERVLGILKKRNETVDVYFVNDKEMKQMYGKATNVLAYSEPEDVPHPETRKKFLGEIYLNPGYIKKRGEDIEYLAMHGLLHLLGYNHEKRKDRMRMEIMEEWALKNVRTKS</sequence>
<dbReference type="PROSITE" id="PS01306">
    <property type="entry name" value="UPF0054"/>
    <property type="match status" value="1"/>
</dbReference>
<reference evidence="8 9" key="1">
    <citation type="journal article" date="2016" name="Nat. Commun.">
        <title>Thousands of microbial genomes shed light on interconnected biogeochemical processes in an aquifer system.</title>
        <authorList>
            <person name="Anantharaman K."/>
            <person name="Brown C.T."/>
            <person name="Hug L.A."/>
            <person name="Sharon I."/>
            <person name="Castelle C.J."/>
            <person name="Probst A.J."/>
            <person name="Thomas B.C."/>
            <person name="Singh A."/>
            <person name="Wilkins M.J."/>
            <person name="Karaoz U."/>
            <person name="Brodie E.L."/>
            <person name="Williams K.H."/>
            <person name="Hubbard S.S."/>
            <person name="Banfield J.F."/>
        </authorList>
    </citation>
    <scope>NUCLEOTIDE SEQUENCE [LARGE SCALE GENOMIC DNA]</scope>
</reference>
<dbReference type="EMBL" id="MGIR01000010">
    <property type="protein sequence ID" value="OGM90648.1"/>
    <property type="molecule type" value="Genomic_DNA"/>
</dbReference>
<dbReference type="AlphaFoldDB" id="A0A1F8DS53"/>
<dbReference type="GO" id="GO:0046872">
    <property type="term" value="F:metal ion binding"/>
    <property type="evidence" value="ECO:0007669"/>
    <property type="project" value="UniProtKB-KW"/>
</dbReference>
<dbReference type="Proteomes" id="UP000178946">
    <property type="component" value="Unassembled WGS sequence"/>
</dbReference>
<name>A0A1F8DS53_9BACT</name>
<keyword evidence="5" id="KW-0255">Endonuclease</keyword>
<comment type="caution">
    <text evidence="8">The sequence shown here is derived from an EMBL/GenBank/DDBJ whole genome shotgun (WGS) entry which is preliminary data.</text>
</comment>
<organism evidence="8 9">
    <name type="scientific">Candidatus Wolfebacteria bacterium RIFCSPLOWO2_01_FULL_45_19</name>
    <dbReference type="NCBI Taxonomy" id="1802557"/>
    <lineage>
        <taxon>Bacteria</taxon>
        <taxon>Candidatus Wolfeibacteriota</taxon>
    </lineage>
</organism>
<keyword evidence="3" id="KW-0540">Nuclease</keyword>
<evidence type="ECO:0000256" key="6">
    <source>
        <dbReference type="ARBA" id="ARBA00022801"/>
    </source>
</evidence>
<keyword evidence="7" id="KW-0862">Zinc</keyword>
<dbReference type="SUPFAM" id="SSF55486">
    <property type="entry name" value="Metalloproteases ('zincins'), catalytic domain"/>
    <property type="match status" value="1"/>
</dbReference>
<dbReference type="GO" id="GO:0004222">
    <property type="term" value="F:metalloendopeptidase activity"/>
    <property type="evidence" value="ECO:0007669"/>
    <property type="project" value="InterPro"/>
</dbReference>
<dbReference type="InterPro" id="IPR023091">
    <property type="entry name" value="MetalPrtase_cat_dom_sf_prd"/>
</dbReference>
<evidence type="ECO:0000256" key="1">
    <source>
        <dbReference type="ARBA" id="ARBA00001947"/>
    </source>
</evidence>
<evidence type="ECO:0000313" key="9">
    <source>
        <dbReference type="Proteomes" id="UP000178946"/>
    </source>
</evidence>
<dbReference type="NCBIfam" id="TIGR00043">
    <property type="entry name" value="rRNA maturation RNase YbeY"/>
    <property type="match status" value="1"/>
</dbReference>
<proteinExistence type="inferred from homology"/>
<keyword evidence="6" id="KW-0378">Hydrolase</keyword>
<accession>A0A1F8DS53</accession>
<dbReference type="InterPro" id="IPR020549">
    <property type="entry name" value="YbeY_CS"/>
</dbReference>